<dbReference type="CDD" id="cd09762">
    <property type="entry name" value="HSDL2_SDR_c"/>
    <property type="match status" value="1"/>
</dbReference>
<evidence type="ECO:0000313" key="10">
    <source>
        <dbReference type="EMBL" id="KAK3872690.1"/>
    </source>
</evidence>
<keyword evidence="11" id="KW-1185">Reference proteome</keyword>
<name>A0AAE1FFZ7_PETCI</name>
<dbReference type="FunFam" id="3.40.50.720:FF:000301">
    <property type="entry name" value="Hydroxysteroid dehydrogenase like 2"/>
    <property type="match status" value="1"/>
</dbReference>
<feature type="domain" description="SCP2" evidence="9">
    <location>
        <begin position="327"/>
        <end position="417"/>
    </location>
</feature>
<sequence>MINTGKLAGRTLFITGASRGIGKAIALKAARDGANVIIAAKTAEPHPKLPGTIYTAAKEIESAGGKALPCIVDVRDEGSVNEAVEGAVKQFGGIDVVVNNASAISLTGTQETPMKRFDLMHQINTRGTYLVSKMCIPYLIKSPNPHILNISPPLNMKARWFRDHVAYTMAKYGMSMCILGMAEEFRSDGIACNALWPRTAIITAAMEMLGGKDVARQCRKPEIMADAAYAILCKDSRSYTGNFAVDDDVLKAEGITNFDEYAFDPSVPLMPDFFLDEFDMDRVQLATDLGAVPKFTDGKVNQPDTPSKAASGGKVTQVFTQIESFLGPELVEQIRAVYSFEVTGDEPGRWFLDLKNGGGACGQGDPPATPADASFVMTSDNFFKMFSGSLKPTSAFMTGKMKISGDMGKALKLEKLMGKLKSKL</sequence>
<organism evidence="10 11">
    <name type="scientific">Petrolisthes cinctipes</name>
    <name type="common">Flat porcelain crab</name>
    <dbReference type="NCBI Taxonomy" id="88211"/>
    <lineage>
        <taxon>Eukaryota</taxon>
        <taxon>Metazoa</taxon>
        <taxon>Ecdysozoa</taxon>
        <taxon>Arthropoda</taxon>
        <taxon>Crustacea</taxon>
        <taxon>Multicrustacea</taxon>
        <taxon>Malacostraca</taxon>
        <taxon>Eumalacostraca</taxon>
        <taxon>Eucarida</taxon>
        <taxon>Decapoda</taxon>
        <taxon>Pleocyemata</taxon>
        <taxon>Anomura</taxon>
        <taxon>Galatheoidea</taxon>
        <taxon>Porcellanidae</taxon>
        <taxon>Petrolisthes</taxon>
    </lineage>
</organism>
<evidence type="ECO:0000256" key="7">
    <source>
        <dbReference type="ARBA" id="ARBA00023140"/>
    </source>
</evidence>
<dbReference type="EMBL" id="JAWQEG010002329">
    <property type="protein sequence ID" value="KAK3872690.1"/>
    <property type="molecule type" value="Genomic_DNA"/>
</dbReference>
<dbReference type="InterPro" id="IPR002347">
    <property type="entry name" value="SDR_fam"/>
</dbReference>
<gene>
    <name evidence="10" type="ORF">Pcinc_022239</name>
</gene>
<dbReference type="GO" id="GO:0016491">
    <property type="term" value="F:oxidoreductase activity"/>
    <property type="evidence" value="ECO:0007669"/>
    <property type="project" value="UniProtKB-KW"/>
</dbReference>
<evidence type="ECO:0000256" key="8">
    <source>
        <dbReference type="ARBA" id="ARBA00040243"/>
    </source>
</evidence>
<dbReference type="Gene3D" id="3.30.1050.10">
    <property type="entry name" value="SCP2 sterol-binding domain"/>
    <property type="match status" value="1"/>
</dbReference>
<evidence type="ECO:0000256" key="1">
    <source>
        <dbReference type="ARBA" id="ARBA00004173"/>
    </source>
</evidence>
<dbReference type="PRINTS" id="PR00081">
    <property type="entry name" value="GDHRDH"/>
</dbReference>
<protein>
    <recommendedName>
        <fullName evidence="8">Hydroxysteroid dehydrogenase-like protein 2</fullName>
    </recommendedName>
</protein>
<dbReference type="InterPro" id="IPR051935">
    <property type="entry name" value="HSDL2"/>
</dbReference>
<dbReference type="Proteomes" id="UP001286313">
    <property type="component" value="Unassembled WGS sequence"/>
</dbReference>
<comment type="similarity">
    <text evidence="3">Belongs to the short-chain dehydrogenases/reductases (SDR) family.</text>
</comment>
<dbReference type="Pfam" id="PF02036">
    <property type="entry name" value="SCP2"/>
    <property type="match status" value="1"/>
</dbReference>
<evidence type="ECO:0000256" key="4">
    <source>
        <dbReference type="ARBA" id="ARBA00022857"/>
    </source>
</evidence>
<comment type="subcellular location">
    <subcellularLocation>
        <location evidence="1">Mitochondrion</location>
    </subcellularLocation>
    <subcellularLocation>
        <location evidence="2">Peroxisome</location>
    </subcellularLocation>
</comment>
<keyword evidence="5" id="KW-0560">Oxidoreductase</keyword>
<evidence type="ECO:0000259" key="9">
    <source>
        <dbReference type="Pfam" id="PF02036"/>
    </source>
</evidence>
<keyword evidence="7" id="KW-0576">Peroxisome</keyword>
<dbReference type="Pfam" id="PF00106">
    <property type="entry name" value="adh_short"/>
    <property type="match status" value="1"/>
</dbReference>
<dbReference type="InterPro" id="IPR036291">
    <property type="entry name" value="NAD(P)-bd_dom_sf"/>
</dbReference>
<dbReference type="InterPro" id="IPR036527">
    <property type="entry name" value="SCP2_sterol-bd_dom_sf"/>
</dbReference>
<dbReference type="GO" id="GO:0005777">
    <property type="term" value="C:peroxisome"/>
    <property type="evidence" value="ECO:0007669"/>
    <property type="project" value="UniProtKB-SubCell"/>
</dbReference>
<dbReference type="SUPFAM" id="SSF55718">
    <property type="entry name" value="SCP-like"/>
    <property type="match status" value="1"/>
</dbReference>
<evidence type="ECO:0000256" key="2">
    <source>
        <dbReference type="ARBA" id="ARBA00004275"/>
    </source>
</evidence>
<dbReference type="PANTHER" id="PTHR42808:SF3">
    <property type="entry name" value="HYDROXYSTEROID DEHYDROGENASE-LIKE PROTEIN 2"/>
    <property type="match status" value="1"/>
</dbReference>
<evidence type="ECO:0000256" key="5">
    <source>
        <dbReference type="ARBA" id="ARBA00023002"/>
    </source>
</evidence>
<dbReference type="AlphaFoldDB" id="A0AAE1FFZ7"/>
<dbReference type="Gene3D" id="3.40.50.720">
    <property type="entry name" value="NAD(P)-binding Rossmann-like Domain"/>
    <property type="match status" value="1"/>
</dbReference>
<keyword evidence="6" id="KW-0496">Mitochondrion</keyword>
<keyword evidence="4" id="KW-0521">NADP</keyword>
<dbReference type="InterPro" id="IPR003033">
    <property type="entry name" value="SCP2_sterol-bd_dom"/>
</dbReference>
<comment type="caution">
    <text evidence="10">The sequence shown here is derived from an EMBL/GenBank/DDBJ whole genome shotgun (WGS) entry which is preliminary data.</text>
</comment>
<evidence type="ECO:0000256" key="6">
    <source>
        <dbReference type="ARBA" id="ARBA00023128"/>
    </source>
</evidence>
<dbReference type="PANTHER" id="PTHR42808">
    <property type="entry name" value="HYDROXYSTEROID DEHYDROGENASE-LIKE PROTEIN 2"/>
    <property type="match status" value="1"/>
</dbReference>
<evidence type="ECO:0000313" key="11">
    <source>
        <dbReference type="Proteomes" id="UP001286313"/>
    </source>
</evidence>
<proteinExistence type="inferred from homology"/>
<reference evidence="10" key="1">
    <citation type="submission" date="2023-10" db="EMBL/GenBank/DDBJ databases">
        <title>Genome assemblies of two species of porcelain crab, Petrolisthes cinctipes and Petrolisthes manimaculis (Anomura: Porcellanidae).</title>
        <authorList>
            <person name="Angst P."/>
        </authorList>
    </citation>
    <scope>NUCLEOTIDE SEQUENCE</scope>
    <source>
        <strain evidence="10">PB745_01</strain>
        <tissue evidence="10">Gill</tissue>
    </source>
</reference>
<evidence type="ECO:0000256" key="3">
    <source>
        <dbReference type="ARBA" id="ARBA00006484"/>
    </source>
</evidence>
<dbReference type="SUPFAM" id="SSF51735">
    <property type="entry name" value="NAD(P)-binding Rossmann-fold domains"/>
    <property type="match status" value="1"/>
</dbReference>
<accession>A0AAE1FFZ7</accession>
<dbReference type="NCBIfam" id="NF006133">
    <property type="entry name" value="PRK08278.1"/>
    <property type="match status" value="1"/>
</dbReference>
<dbReference type="GO" id="GO:0005739">
    <property type="term" value="C:mitochondrion"/>
    <property type="evidence" value="ECO:0007669"/>
    <property type="project" value="UniProtKB-SubCell"/>
</dbReference>